<comment type="caution">
    <text evidence="1">The sequence shown here is derived from an EMBL/GenBank/DDBJ whole genome shotgun (WGS) entry which is preliminary data.</text>
</comment>
<accession>A0ACB0MDC3</accession>
<evidence type="ECO:0000313" key="1">
    <source>
        <dbReference type="EMBL" id="CAJ2678560.1"/>
    </source>
</evidence>
<dbReference type="EMBL" id="CASHSV030000823">
    <property type="protein sequence ID" value="CAJ2678560.1"/>
    <property type="molecule type" value="Genomic_DNA"/>
</dbReference>
<organism evidence="1 2">
    <name type="scientific">Trifolium pratense</name>
    <name type="common">Red clover</name>
    <dbReference type="NCBI Taxonomy" id="57577"/>
    <lineage>
        <taxon>Eukaryota</taxon>
        <taxon>Viridiplantae</taxon>
        <taxon>Streptophyta</taxon>
        <taxon>Embryophyta</taxon>
        <taxon>Tracheophyta</taxon>
        <taxon>Spermatophyta</taxon>
        <taxon>Magnoliopsida</taxon>
        <taxon>eudicotyledons</taxon>
        <taxon>Gunneridae</taxon>
        <taxon>Pentapetalae</taxon>
        <taxon>rosids</taxon>
        <taxon>fabids</taxon>
        <taxon>Fabales</taxon>
        <taxon>Fabaceae</taxon>
        <taxon>Papilionoideae</taxon>
        <taxon>50 kb inversion clade</taxon>
        <taxon>NPAAA clade</taxon>
        <taxon>Hologalegina</taxon>
        <taxon>IRL clade</taxon>
        <taxon>Trifolieae</taxon>
        <taxon>Trifolium</taxon>
    </lineage>
</organism>
<protein>
    <submittedName>
        <fullName evidence="1">Uncharacterized protein</fullName>
    </submittedName>
</protein>
<dbReference type="Proteomes" id="UP001177021">
    <property type="component" value="Unassembled WGS sequence"/>
</dbReference>
<name>A0ACB0MDC3_TRIPR</name>
<evidence type="ECO:0000313" key="2">
    <source>
        <dbReference type="Proteomes" id="UP001177021"/>
    </source>
</evidence>
<proteinExistence type="predicted"/>
<keyword evidence="2" id="KW-1185">Reference proteome</keyword>
<gene>
    <name evidence="1" type="ORF">MILVUS5_LOCUS40822</name>
</gene>
<sequence length="207" mass="24070">MDDEIDEFKPKRHVVLGLFATGIVQAEAQPSYPPIKPPPIEIDTTSHFATDRQESDRDELIKWARSVAEKLRFSIIVRRSDSGEKRKAQLVLECERDGKYETKLWRLTVVNDMHNHELDKGLEGHLVARRLKPQETEFLDEMTRNAVAPKNILSTLKDRDPNNKTSAKQVYDACHRYKAKLRASMTEMQHLCKKLDEKCHGDEEYRE</sequence>
<reference evidence="1" key="1">
    <citation type="submission" date="2023-10" db="EMBL/GenBank/DDBJ databases">
        <authorList>
            <person name="Rodriguez Cubillos JULIANA M."/>
            <person name="De Vega J."/>
        </authorList>
    </citation>
    <scope>NUCLEOTIDE SEQUENCE</scope>
</reference>